<comment type="catalytic activity">
    <reaction evidence="8 9">
        <text>a ubiquinone + NADH + 5 H(+)(in) = a ubiquinol + NAD(+) + 4 H(+)(out)</text>
        <dbReference type="Rhea" id="RHEA:29091"/>
        <dbReference type="Rhea" id="RHEA-COMP:9565"/>
        <dbReference type="Rhea" id="RHEA-COMP:9566"/>
        <dbReference type="ChEBI" id="CHEBI:15378"/>
        <dbReference type="ChEBI" id="CHEBI:16389"/>
        <dbReference type="ChEBI" id="CHEBI:17976"/>
        <dbReference type="ChEBI" id="CHEBI:57540"/>
        <dbReference type="ChEBI" id="CHEBI:57945"/>
        <dbReference type="EC" id="7.1.1.2"/>
    </reaction>
</comment>
<dbReference type="EC" id="7.1.1.2" evidence="9"/>
<organism evidence="10">
    <name type="scientific">Trisidos kiyonoi</name>
    <name type="common">Ark clam</name>
    <name type="synonym">Arca kiyonoi</name>
    <dbReference type="NCBI Taxonomy" id="935009"/>
    <lineage>
        <taxon>Eukaryota</taxon>
        <taxon>Metazoa</taxon>
        <taxon>Spiralia</taxon>
        <taxon>Lophotrochozoa</taxon>
        <taxon>Mollusca</taxon>
        <taxon>Bivalvia</taxon>
        <taxon>Autobranchia</taxon>
        <taxon>Pteriomorphia</taxon>
        <taxon>Arcoida</taxon>
        <taxon>Arcoidea</taxon>
        <taxon>Arcidae</taxon>
        <taxon>Trisidos</taxon>
    </lineage>
</organism>
<evidence type="ECO:0000256" key="9">
    <source>
        <dbReference type="RuleBase" id="RU003640"/>
    </source>
</evidence>
<evidence type="ECO:0000313" key="10">
    <source>
        <dbReference type="EMBL" id="ANQ92698.1"/>
    </source>
</evidence>
<evidence type="ECO:0000256" key="7">
    <source>
        <dbReference type="ARBA" id="ARBA00023136"/>
    </source>
</evidence>
<protein>
    <recommendedName>
        <fullName evidence="3 9">NADH-ubiquinone oxidoreductase chain 3</fullName>
        <ecNumber evidence="9">7.1.1.2</ecNumber>
    </recommendedName>
</protein>
<gene>
    <name evidence="10" type="primary">ND3</name>
</gene>
<evidence type="ECO:0000256" key="3">
    <source>
        <dbReference type="ARBA" id="ARBA00021007"/>
    </source>
</evidence>
<dbReference type="Gene3D" id="1.20.58.1610">
    <property type="entry name" value="NADH:ubiquinone/plastoquinone oxidoreductase, chain 3"/>
    <property type="match status" value="1"/>
</dbReference>
<proteinExistence type="inferred from homology"/>
<keyword evidence="9" id="KW-0520">NAD</keyword>
<comment type="function">
    <text evidence="9">Core subunit of the mitochondrial membrane respiratory chain NADH dehydrogenase (Complex I) which catalyzes electron transfer from NADH through the respiratory chain, using ubiquinone as an electron acceptor. Essential for the catalytic activity of complex I.</text>
</comment>
<keyword evidence="9 10" id="KW-0496">Mitochondrion</keyword>
<dbReference type="AlphaFoldDB" id="A0A1U9ALT2"/>
<evidence type="ECO:0000256" key="4">
    <source>
        <dbReference type="ARBA" id="ARBA00022448"/>
    </source>
</evidence>
<dbReference type="PANTHER" id="PTHR11058">
    <property type="entry name" value="NADH-UBIQUINONE OXIDOREDUCTASE CHAIN 3"/>
    <property type="match status" value="1"/>
</dbReference>
<dbReference type="EMBL" id="KU975161">
    <property type="protein sequence ID" value="ANQ92698.1"/>
    <property type="molecule type" value="Genomic_DNA"/>
</dbReference>
<keyword evidence="6 9" id="KW-1133">Transmembrane helix</keyword>
<dbReference type="GO" id="GO:0008137">
    <property type="term" value="F:NADH dehydrogenase (ubiquinone) activity"/>
    <property type="evidence" value="ECO:0007669"/>
    <property type="project" value="UniProtKB-UniRule"/>
</dbReference>
<reference evidence="10" key="1">
    <citation type="submission" date="2016-03" db="EMBL/GenBank/DDBJ databases">
        <authorList>
            <person name="Ploux O."/>
        </authorList>
    </citation>
    <scope>NUCLEOTIDE SEQUENCE</scope>
</reference>
<evidence type="ECO:0000256" key="1">
    <source>
        <dbReference type="ARBA" id="ARBA00004370"/>
    </source>
</evidence>
<evidence type="ECO:0000256" key="6">
    <source>
        <dbReference type="ARBA" id="ARBA00022989"/>
    </source>
</evidence>
<keyword evidence="5 9" id="KW-0812">Transmembrane</keyword>
<evidence type="ECO:0000256" key="8">
    <source>
        <dbReference type="ARBA" id="ARBA00049551"/>
    </source>
</evidence>
<dbReference type="Pfam" id="PF00507">
    <property type="entry name" value="Oxidored_q4"/>
    <property type="match status" value="1"/>
</dbReference>
<dbReference type="GO" id="GO:0030964">
    <property type="term" value="C:NADH dehydrogenase complex"/>
    <property type="evidence" value="ECO:0007669"/>
    <property type="project" value="TreeGrafter"/>
</dbReference>
<keyword evidence="9" id="KW-0249">Electron transport</keyword>
<keyword evidence="9" id="KW-0830">Ubiquinone</keyword>
<feature type="transmembrane region" description="Helical" evidence="9">
    <location>
        <begin position="73"/>
        <end position="93"/>
    </location>
</feature>
<keyword evidence="4 9" id="KW-0813">Transport</keyword>
<feature type="transmembrane region" description="Helical" evidence="9">
    <location>
        <begin position="105"/>
        <end position="125"/>
    </location>
</feature>
<evidence type="ECO:0000256" key="5">
    <source>
        <dbReference type="ARBA" id="ARBA00022692"/>
    </source>
</evidence>
<feature type="transmembrane region" description="Helical" evidence="9">
    <location>
        <begin position="20"/>
        <end position="43"/>
    </location>
</feature>
<sequence>MLGVMFMWLVLGFMLSWSPLGWFIFGTVIMVSIIYGLGAVLGFRKGIFYEKSSPYECGFEPIGSARSSFSLRFFLLLVLFLVFDVEVVLLFPVLSVICSSSLCGAFIAVFQGVVFLIMLLVGLWYEWSEGALEWSKD</sequence>
<evidence type="ECO:0000256" key="2">
    <source>
        <dbReference type="ARBA" id="ARBA00008472"/>
    </source>
</evidence>
<comment type="subcellular location">
    <subcellularLocation>
        <location evidence="1">Membrane</location>
    </subcellularLocation>
    <subcellularLocation>
        <location evidence="9">Mitochondrion membrane</location>
        <topology evidence="9">Multi-pass membrane protein</topology>
    </subcellularLocation>
</comment>
<keyword evidence="9" id="KW-0679">Respiratory chain</keyword>
<dbReference type="PANTHER" id="PTHR11058:SF9">
    <property type="entry name" value="NADH-UBIQUINONE OXIDOREDUCTASE CHAIN 3"/>
    <property type="match status" value="1"/>
</dbReference>
<dbReference type="InterPro" id="IPR000440">
    <property type="entry name" value="NADH_UbQ/plastoQ_OxRdtase_su3"/>
</dbReference>
<name>A0A1U9ALT2_TRIKY</name>
<comment type="similarity">
    <text evidence="2 9">Belongs to the complex I subunit 3 family.</text>
</comment>
<keyword evidence="7 9" id="KW-0472">Membrane</keyword>
<dbReference type="InterPro" id="IPR038430">
    <property type="entry name" value="NDAH_ubi_oxred_su3_sf"/>
</dbReference>
<accession>A0A1U9ALT2</accession>
<geneLocation type="mitochondrion" evidence="10"/>
<dbReference type="GO" id="GO:0031966">
    <property type="term" value="C:mitochondrial membrane"/>
    <property type="evidence" value="ECO:0007669"/>
    <property type="project" value="UniProtKB-SubCell"/>
</dbReference>
<keyword evidence="9" id="KW-1278">Translocase</keyword>